<dbReference type="PANTHER" id="PTHR32134:SF169">
    <property type="entry name" value="FNIP REPEAT-CONTAINING PROTEIN-RELATED"/>
    <property type="match status" value="1"/>
</dbReference>
<dbReference type="PANTHER" id="PTHR32134">
    <property type="entry name" value="FNIP REPEAT-CONTAINING PROTEIN"/>
    <property type="match status" value="1"/>
</dbReference>
<dbReference type="Gene3D" id="3.80.10.10">
    <property type="entry name" value="Ribonuclease Inhibitor"/>
    <property type="match status" value="1"/>
</dbReference>
<dbReference type="KEGG" id="dfa:DFA_11332"/>
<sequence>MDTDTEITRDRKRKKIDDELKLSGCSNHYFKNGIFKSSLLPILKRDKYNDSLMSLLETCKDSFSWKYDVVFPTLPPLATIELYKKSGKISLLPKQYHTVTITNSEEWKYLLGNPDGLITRTAKHLVCSAHQTSVEPGQIPDHFTHLDIRGLSNITPGCIPSGATHLKVEQIGVLETGLFPDTLVHLDMESFEECDEKGFIFPPRLHTLGIVSTFIEQGIKLPNTIRTLYIYDDGCGINELGIIPSSVVSLHVQDCEVGVGVIPNSVKYLEITLSDPNNYKAIPAESVTHLHALFSGRDQTRVDSTMIPQSVTHLKVSGEYSLMLKNNPSITSLTLTNPYIISNFEWPPSLTNLHINGDASGSLNTKSCPPTIEYFSMSNVTYDNTLQNLIPQSTKYFKYDNTSSSTQLFYPNYIPSSVQYIKFDTIGKLQVFQDGVLPKSLKYLELPEEYEGQLKTQALPTSLQVISIASTNPRLHERIPSSIKKHLKNIRHQHPETWLDTVWLENDGDWYFGLE</sequence>
<reference evidence="2" key="1">
    <citation type="journal article" date="2011" name="Genome Res.">
        <title>Phylogeny-wide analysis of social amoeba genomes highlights ancient origins for complex intercellular communication.</title>
        <authorList>
            <person name="Heidel A.J."/>
            <person name="Lawal H.M."/>
            <person name="Felder M."/>
            <person name="Schilde C."/>
            <person name="Helps N.R."/>
            <person name="Tunggal B."/>
            <person name="Rivero F."/>
            <person name="John U."/>
            <person name="Schleicher M."/>
            <person name="Eichinger L."/>
            <person name="Platzer M."/>
            <person name="Noegel A.A."/>
            <person name="Schaap P."/>
            <person name="Gloeckner G."/>
        </authorList>
    </citation>
    <scope>NUCLEOTIDE SEQUENCE [LARGE SCALE GENOMIC DNA]</scope>
    <source>
        <strain evidence="2">SH3</strain>
    </source>
</reference>
<dbReference type="SUPFAM" id="SSF52058">
    <property type="entry name" value="L domain-like"/>
    <property type="match status" value="1"/>
</dbReference>
<dbReference type="GeneID" id="14865850"/>
<evidence type="ECO:0000313" key="2">
    <source>
        <dbReference type="Proteomes" id="UP000007797"/>
    </source>
</evidence>
<keyword evidence="2" id="KW-1185">Reference proteome</keyword>
<protein>
    <recommendedName>
        <fullName evidence="3">FNIP repeat-containing protein</fullName>
    </recommendedName>
</protein>
<dbReference type="InterPro" id="IPR032675">
    <property type="entry name" value="LRR_dom_sf"/>
</dbReference>
<dbReference type="RefSeq" id="XP_004350275.1">
    <property type="nucleotide sequence ID" value="XM_004350225.1"/>
</dbReference>
<dbReference type="EMBL" id="GL883029">
    <property type="protein sequence ID" value="EGG13571.1"/>
    <property type="molecule type" value="Genomic_DNA"/>
</dbReference>
<dbReference type="AlphaFoldDB" id="F4QCD6"/>
<gene>
    <name evidence="1" type="ORF">DFA_11332</name>
</gene>
<organism evidence="1 2">
    <name type="scientific">Cavenderia fasciculata</name>
    <name type="common">Slime mold</name>
    <name type="synonym">Dictyostelium fasciculatum</name>
    <dbReference type="NCBI Taxonomy" id="261658"/>
    <lineage>
        <taxon>Eukaryota</taxon>
        <taxon>Amoebozoa</taxon>
        <taxon>Evosea</taxon>
        <taxon>Eumycetozoa</taxon>
        <taxon>Dictyostelia</taxon>
        <taxon>Acytosteliales</taxon>
        <taxon>Cavenderiaceae</taxon>
        <taxon>Cavenderia</taxon>
    </lineage>
</organism>
<dbReference type="InterPro" id="IPR051251">
    <property type="entry name" value="STK_FNIP-Repeat"/>
</dbReference>
<evidence type="ECO:0000313" key="1">
    <source>
        <dbReference type="EMBL" id="EGG13571.1"/>
    </source>
</evidence>
<evidence type="ECO:0008006" key="3">
    <source>
        <dbReference type="Google" id="ProtNLM"/>
    </source>
</evidence>
<proteinExistence type="predicted"/>
<accession>F4QCD6</accession>
<name>F4QCD6_CACFS</name>
<dbReference type="Proteomes" id="UP000007797">
    <property type="component" value="Unassembled WGS sequence"/>
</dbReference>